<accession>A0A4V1N2N6</accession>
<dbReference type="EMBL" id="SBKN01000004">
    <property type="protein sequence ID" value="RXR22624.1"/>
    <property type="molecule type" value="Genomic_DNA"/>
</dbReference>
<dbReference type="Proteomes" id="UP000289857">
    <property type="component" value="Unassembled WGS sequence"/>
</dbReference>
<protein>
    <recommendedName>
        <fullName evidence="4">YcxB-like protein domain-containing protein</fullName>
    </recommendedName>
</protein>
<keyword evidence="1" id="KW-1133">Transmembrane helix</keyword>
<name>A0A4V1N2N6_9FLAO</name>
<reference evidence="3" key="1">
    <citation type="submission" date="2019-01" db="EMBL/GenBank/DDBJ databases">
        <title>Cytophagaceae bacterium strain CAR-16.</title>
        <authorList>
            <person name="Chen W.-M."/>
        </authorList>
    </citation>
    <scope>NUCLEOTIDE SEQUENCE [LARGE SCALE GENOMIC DNA]</scope>
    <source>
        <strain evidence="3">WWJ-16</strain>
    </source>
</reference>
<evidence type="ECO:0000313" key="3">
    <source>
        <dbReference type="Proteomes" id="UP000289857"/>
    </source>
</evidence>
<evidence type="ECO:0008006" key="4">
    <source>
        <dbReference type="Google" id="ProtNLM"/>
    </source>
</evidence>
<feature type="transmembrane region" description="Helical" evidence="1">
    <location>
        <begin position="55"/>
        <end position="71"/>
    </location>
</feature>
<gene>
    <name evidence="2" type="ORF">EQG61_08565</name>
</gene>
<sequence length="177" mass="21341">MKFEIPFNEDITRRQFKLKYDLTWNKTLKKHKTNLNISIISVLLGSLIVYGNDNIGLIMVTIGFLGLYIYYRSNLIYRENKRKYDNALNDVIEKFKKSKENTIWEFHDDYFKYKDYKYDFKITWEGFSSYRIIEDNIFIDMNAESQLSYILAKEEIGEESFQTLIDFVDTKLKRISH</sequence>
<keyword evidence="1" id="KW-0472">Membrane</keyword>
<keyword evidence="3" id="KW-1185">Reference proteome</keyword>
<dbReference type="OrthoDB" id="1361843at2"/>
<comment type="caution">
    <text evidence="2">The sequence shown here is derived from an EMBL/GenBank/DDBJ whole genome shotgun (WGS) entry which is preliminary data.</text>
</comment>
<dbReference type="AlphaFoldDB" id="A0A4V1N2N6"/>
<organism evidence="2 3">
    <name type="scientific">Flavobacterium stagni</name>
    <dbReference type="NCBI Taxonomy" id="2506421"/>
    <lineage>
        <taxon>Bacteria</taxon>
        <taxon>Pseudomonadati</taxon>
        <taxon>Bacteroidota</taxon>
        <taxon>Flavobacteriia</taxon>
        <taxon>Flavobacteriales</taxon>
        <taxon>Flavobacteriaceae</taxon>
        <taxon>Flavobacterium</taxon>
    </lineage>
</organism>
<evidence type="ECO:0000313" key="2">
    <source>
        <dbReference type="EMBL" id="RXR22624.1"/>
    </source>
</evidence>
<proteinExistence type="predicted"/>
<keyword evidence="1" id="KW-0812">Transmembrane</keyword>
<dbReference type="RefSeq" id="WP_129461509.1">
    <property type="nucleotide sequence ID" value="NZ_SBKN01000004.1"/>
</dbReference>
<evidence type="ECO:0000256" key="1">
    <source>
        <dbReference type="SAM" id="Phobius"/>
    </source>
</evidence>
<feature type="transmembrane region" description="Helical" evidence="1">
    <location>
        <begin position="33"/>
        <end position="49"/>
    </location>
</feature>